<feature type="domain" description="Fibrobacter succinogenes major paralogous" evidence="3">
    <location>
        <begin position="354"/>
        <end position="545"/>
    </location>
</feature>
<feature type="compositionally biased region" description="Polar residues" evidence="1">
    <location>
        <begin position="418"/>
        <end position="427"/>
    </location>
</feature>
<feature type="signal peptide" evidence="2">
    <location>
        <begin position="1"/>
        <end position="30"/>
    </location>
</feature>
<dbReference type="InterPro" id="IPR011871">
    <property type="entry name" value="Fib_succ_major"/>
</dbReference>
<name>A0A1T3MA34_9FLAO</name>
<gene>
    <name evidence="4" type="ORF">BAZ10_11690</name>
</gene>
<reference evidence="4 5" key="1">
    <citation type="submission" date="2016-06" db="EMBL/GenBank/DDBJ databases">
        <title>Revisiting the taxonomy of the Elizabethkingia Genus based on Whole-Genome Sequencing, Optical Mapping, and MALDI-TOF.</title>
        <authorList>
            <person name="Nicholson A.C."/>
        </authorList>
    </citation>
    <scope>NUCLEOTIDE SEQUENCE [LARGE SCALE GENOMIC DNA]</scope>
    <source>
        <strain evidence="4 5">G4070</strain>
    </source>
</reference>
<accession>A0A1T3MA34</accession>
<evidence type="ECO:0000313" key="5">
    <source>
        <dbReference type="Proteomes" id="UP000190813"/>
    </source>
</evidence>
<protein>
    <recommendedName>
        <fullName evidence="3">Fibrobacter succinogenes major paralogous domain-containing protein</fullName>
    </recommendedName>
</protein>
<feature type="region of interest" description="Disordered" evidence="1">
    <location>
        <begin position="403"/>
        <end position="428"/>
    </location>
</feature>
<dbReference type="EMBL" id="MAHX01000021">
    <property type="protein sequence ID" value="OPC61120.1"/>
    <property type="molecule type" value="Genomic_DNA"/>
</dbReference>
<evidence type="ECO:0000259" key="3">
    <source>
        <dbReference type="Pfam" id="PF09603"/>
    </source>
</evidence>
<keyword evidence="5" id="KW-1185">Reference proteome</keyword>
<evidence type="ECO:0000256" key="1">
    <source>
        <dbReference type="SAM" id="MobiDB-lite"/>
    </source>
</evidence>
<keyword evidence="2" id="KW-0732">Signal</keyword>
<comment type="caution">
    <text evidence="4">The sequence shown here is derived from an EMBL/GenBank/DDBJ whole genome shotgun (WGS) entry which is preliminary data.</text>
</comment>
<feature type="chain" id="PRO_5013227616" description="Fibrobacter succinogenes major paralogous domain-containing protein" evidence="2">
    <location>
        <begin position="31"/>
        <end position="547"/>
    </location>
</feature>
<evidence type="ECO:0000256" key="2">
    <source>
        <dbReference type="SAM" id="SignalP"/>
    </source>
</evidence>
<evidence type="ECO:0000313" key="4">
    <source>
        <dbReference type="EMBL" id="OPC61120.1"/>
    </source>
</evidence>
<dbReference type="Pfam" id="PF09603">
    <property type="entry name" value="Fib_succ_major"/>
    <property type="match status" value="1"/>
</dbReference>
<sequence length="547" mass="59346">MKKMNKNILKFPVTGIFILALFLSFNSCRSNDNINQEQTKFGQTRLQINMQGIEEVGNEDNNLETTASINNTSFSTGVQTQSIPFDNNYSLVATLTPASSALKSSAQASLNPRAGIPTPLNSGIMYKVIVYDSSTGAYITEKNYITGQKSESIALDSGIEYTFIVYSINKPGEIPAIKNGENLKTAQLSGIKDDLMFFKRQLTLTPTDTNTLDIVLKHQFSQITTTINASVVGNITEISNVKILPSANSASIQFNDSNNNSPITYTDKTTGNLVNFTSIGATTITSSPTLLIASLTTSGTISIGSITINKITKNNLTYNGIRVKPGERYSLSITLKPTTNGDSYIIYDGQPAARINGQIWMRHNLGADTSVNPDSNPSQKSLHGNYYQWGKKRVVADASTQPNEIPGWETSPIPAGNAWNTSKTSNDPCPRSYRVPTASEFQALLNVTSQSRIGTWDPYDPNGNPNNYSAAVVIKSNSNSNVQLTIPAAGARNGAAGRLNLRGMYAYLWFNNANNGNAYYFASIDGLKVIQYSANPMTGMPVRCIAQ</sequence>
<proteinExistence type="predicted"/>
<dbReference type="AlphaFoldDB" id="A0A1T3MA34"/>
<dbReference type="Proteomes" id="UP000190813">
    <property type="component" value="Unassembled WGS sequence"/>
</dbReference>
<organism evidence="4 5">
    <name type="scientific">Elizabethkingia occulta</name>
    <dbReference type="NCBI Taxonomy" id="1867263"/>
    <lineage>
        <taxon>Bacteria</taxon>
        <taxon>Pseudomonadati</taxon>
        <taxon>Bacteroidota</taxon>
        <taxon>Flavobacteriia</taxon>
        <taxon>Flavobacteriales</taxon>
        <taxon>Weeksellaceae</taxon>
        <taxon>Elizabethkingia</taxon>
    </lineage>
</organism>